<dbReference type="PROSITE" id="PS50059">
    <property type="entry name" value="FKBP_PPIASE"/>
    <property type="match status" value="1"/>
</dbReference>
<protein>
    <recommendedName>
        <fullName evidence="10">Peptidyl-prolyl cis-trans isomerase</fullName>
        <ecNumber evidence="10">5.2.1.8</ecNumber>
    </recommendedName>
</protein>
<evidence type="ECO:0000313" key="13">
    <source>
        <dbReference type="Proteomes" id="UP000298681"/>
    </source>
</evidence>
<gene>
    <name evidence="12" type="ORF">E4582_02485</name>
</gene>
<comment type="similarity">
    <text evidence="3 10">Belongs to the FKBP-type PPIase family.</text>
</comment>
<keyword evidence="7 9" id="KW-0413">Isomerase</keyword>
<comment type="function">
    <text evidence="8">Also involved in hydrogenase metallocenter assembly, probably by participating in the nickel insertion step. This function in hydrogenase biosynthesis requires chaperone activity and the presence of the metal-binding domain, but not PPIase activity.</text>
</comment>
<evidence type="ECO:0000256" key="6">
    <source>
        <dbReference type="ARBA" id="ARBA00023186"/>
    </source>
</evidence>
<evidence type="ECO:0000256" key="4">
    <source>
        <dbReference type="ARBA" id="ARBA00022490"/>
    </source>
</evidence>
<evidence type="ECO:0000256" key="1">
    <source>
        <dbReference type="ARBA" id="ARBA00000971"/>
    </source>
</evidence>
<sequence length="156" mass="16663">MEIAAERVVSFHYTLTDDAGEVIDRSPDDRPLSYLHGAGNIVPGLENALTGHVAGDELVVDVEPELGYGAHNPQMVQSVPKQAFQGVDSVRPGMQFRAQTEGGSLLVTVVEVGEDEVRVDGNHPLAGKTLHFDVRIATVRAATDEEKQNGHAIDAG</sequence>
<dbReference type="PANTHER" id="PTHR47861">
    <property type="entry name" value="FKBP-TYPE PEPTIDYL-PROLYL CIS-TRANS ISOMERASE SLYD"/>
    <property type="match status" value="1"/>
</dbReference>
<organism evidence="12 13">
    <name type="scientific">Luteimonas yindakuii</name>
    <dbReference type="NCBI Taxonomy" id="2565782"/>
    <lineage>
        <taxon>Bacteria</taxon>
        <taxon>Pseudomonadati</taxon>
        <taxon>Pseudomonadota</taxon>
        <taxon>Gammaproteobacteria</taxon>
        <taxon>Lysobacterales</taxon>
        <taxon>Lysobacteraceae</taxon>
        <taxon>Luteimonas</taxon>
    </lineage>
</organism>
<dbReference type="EMBL" id="SPUH01000001">
    <property type="protein sequence ID" value="TKS53748.1"/>
    <property type="molecule type" value="Genomic_DNA"/>
</dbReference>
<proteinExistence type="inferred from homology"/>
<dbReference type="AlphaFoldDB" id="A0A4Z1RAJ3"/>
<dbReference type="Proteomes" id="UP000298681">
    <property type="component" value="Unassembled WGS sequence"/>
</dbReference>
<name>A0A4Z1RAJ3_9GAMM</name>
<comment type="catalytic activity">
    <reaction evidence="1 9 10">
        <text>[protein]-peptidylproline (omega=180) = [protein]-peptidylproline (omega=0)</text>
        <dbReference type="Rhea" id="RHEA:16237"/>
        <dbReference type="Rhea" id="RHEA-COMP:10747"/>
        <dbReference type="Rhea" id="RHEA-COMP:10748"/>
        <dbReference type="ChEBI" id="CHEBI:83833"/>
        <dbReference type="ChEBI" id="CHEBI:83834"/>
        <dbReference type="EC" id="5.2.1.8"/>
    </reaction>
</comment>
<dbReference type="SUPFAM" id="SSF54534">
    <property type="entry name" value="FKBP-like"/>
    <property type="match status" value="1"/>
</dbReference>
<dbReference type="GO" id="GO:0042026">
    <property type="term" value="P:protein refolding"/>
    <property type="evidence" value="ECO:0007669"/>
    <property type="project" value="UniProtKB-ARBA"/>
</dbReference>
<evidence type="ECO:0000256" key="7">
    <source>
        <dbReference type="ARBA" id="ARBA00023235"/>
    </source>
</evidence>
<dbReference type="GO" id="GO:0003755">
    <property type="term" value="F:peptidyl-prolyl cis-trans isomerase activity"/>
    <property type="evidence" value="ECO:0007669"/>
    <property type="project" value="UniProtKB-UniRule"/>
</dbReference>
<evidence type="ECO:0000256" key="2">
    <source>
        <dbReference type="ARBA" id="ARBA00004496"/>
    </source>
</evidence>
<evidence type="ECO:0000256" key="9">
    <source>
        <dbReference type="PROSITE-ProRule" id="PRU00277"/>
    </source>
</evidence>
<evidence type="ECO:0000256" key="10">
    <source>
        <dbReference type="RuleBase" id="RU003915"/>
    </source>
</evidence>
<evidence type="ECO:0000256" key="8">
    <source>
        <dbReference type="ARBA" id="ARBA00037071"/>
    </source>
</evidence>
<comment type="subcellular location">
    <subcellularLocation>
        <location evidence="2">Cytoplasm</location>
    </subcellularLocation>
</comment>
<evidence type="ECO:0000259" key="11">
    <source>
        <dbReference type="PROSITE" id="PS50059"/>
    </source>
</evidence>
<dbReference type="Gene3D" id="3.10.50.40">
    <property type="match status" value="1"/>
</dbReference>
<dbReference type="PANTHER" id="PTHR47861:SF3">
    <property type="entry name" value="FKBP-TYPE PEPTIDYL-PROLYL CIS-TRANS ISOMERASE SLYD"/>
    <property type="match status" value="1"/>
</dbReference>
<dbReference type="InterPro" id="IPR001179">
    <property type="entry name" value="PPIase_FKBP_dom"/>
</dbReference>
<dbReference type="RefSeq" id="WP_134673133.1">
    <property type="nucleotide sequence ID" value="NZ_SPUH01000001.1"/>
</dbReference>
<evidence type="ECO:0000256" key="3">
    <source>
        <dbReference type="ARBA" id="ARBA00006577"/>
    </source>
</evidence>
<dbReference type="InterPro" id="IPR046357">
    <property type="entry name" value="PPIase_dom_sf"/>
</dbReference>
<keyword evidence="13" id="KW-1185">Reference proteome</keyword>
<feature type="domain" description="PPIase FKBP-type" evidence="11">
    <location>
        <begin position="6"/>
        <end position="83"/>
    </location>
</feature>
<accession>A0A4Z1RAJ3</accession>
<keyword evidence="5 9" id="KW-0697">Rotamase</keyword>
<reference evidence="12 13" key="1">
    <citation type="submission" date="2019-01" db="EMBL/GenBank/DDBJ databases">
        <authorList>
            <person name="Zhang S."/>
        </authorList>
    </citation>
    <scope>NUCLEOTIDE SEQUENCE [LARGE SCALE GENOMIC DNA]</scope>
    <source>
        <strain evidence="12 13">1626</strain>
    </source>
</reference>
<dbReference type="Pfam" id="PF00254">
    <property type="entry name" value="FKBP_C"/>
    <property type="match status" value="1"/>
</dbReference>
<evidence type="ECO:0000313" key="12">
    <source>
        <dbReference type="EMBL" id="TKS53748.1"/>
    </source>
</evidence>
<keyword evidence="6" id="KW-0143">Chaperone</keyword>
<evidence type="ECO:0000256" key="5">
    <source>
        <dbReference type="ARBA" id="ARBA00023110"/>
    </source>
</evidence>
<comment type="caution">
    <text evidence="12">The sequence shown here is derived from an EMBL/GenBank/DDBJ whole genome shotgun (WGS) entry which is preliminary data.</text>
</comment>
<dbReference type="GO" id="GO:0005737">
    <property type="term" value="C:cytoplasm"/>
    <property type="evidence" value="ECO:0007669"/>
    <property type="project" value="UniProtKB-SubCell"/>
</dbReference>
<dbReference type="EC" id="5.2.1.8" evidence="10"/>
<keyword evidence="4" id="KW-0963">Cytoplasm</keyword>